<feature type="transmembrane region" description="Helical" evidence="6">
    <location>
        <begin position="69"/>
        <end position="91"/>
    </location>
</feature>
<dbReference type="InterPro" id="IPR005171">
    <property type="entry name" value="Cyt_c_oxidase_su4_prok"/>
</dbReference>
<evidence type="ECO:0000313" key="7">
    <source>
        <dbReference type="EMBL" id="OIQ73628.1"/>
    </source>
</evidence>
<keyword evidence="3 6" id="KW-0812">Transmembrane</keyword>
<reference evidence="7" key="1">
    <citation type="submission" date="2016-10" db="EMBL/GenBank/DDBJ databases">
        <title>Sequence of Gallionella enrichment culture.</title>
        <authorList>
            <person name="Poehlein A."/>
            <person name="Muehling M."/>
            <person name="Daniel R."/>
        </authorList>
    </citation>
    <scope>NUCLEOTIDE SEQUENCE</scope>
</reference>
<proteinExistence type="predicted"/>
<feature type="transmembrane region" description="Helical" evidence="6">
    <location>
        <begin position="15"/>
        <end position="33"/>
    </location>
</feature>
<feature type="transmembrane region" description="Helical" evidence="6">
    <location>
        <begin position="40"/>
        <end position="57"/>
    </location>
</feature>
<dbReference type="EMBL" id="MLJW01002798">
    <property type="protein sequence ID" value="OIQ73628.1"/>
    <property type="molecule type" value="Genomic_DNA"/>
</dbReference>
<evidence type="ECO:0000256" key="3">
    <source>
        <dbReference type="ARBA" id="ARBA00022692"/>
    </source>
</evidence>
<keyword evidence="4 6" id="KW-1133">Transmembrane helix</keyword>
<evidence type="ECO:0000256" key="4">
    <source>
        <dbReference type="ARBA" id="ARBA00022989"/>
    </source>
</evidence>
<accession>A0A1J5Q188</accession>
<gene>
    <name evidence="7" type="ORF">GALL_447330</name>
</gene>
<comment type="subcellular location">
    <subcellularLocation>
        <location evidence="1">Cell membrane</location>
        <topology evidence="1">Multi-pass membrane protein</topology>
    </subcellularLocation>
</comment>
<evidence type="ECO:0000256" key="5">
    <source>
        <dbReference type="ARBA" id="ARBA00023136"/>
    </source>
</evidence>
<comment type="caution">
    <text evidence="7">The sequence shown here is derived from an EMBL/GenBank/DDBJ whole genome shotgun (WGS) entry which is preliminary data.</text>
</comment>
<dbReference type="AlphaFoldDB" id="A0A1J5Q188"/>
<keyword evidence="2" id="KW-1003">Cell membrane</keyword>
<protein>
    <recommendedName>
        <fullName evidence="8">Cytochrome C oxidase subunit IV</fullName>
    </recommendedName>
</protein>
<name>A0A1J5Q188_9ZZZZ</name>
<sequence>MAHPEHALPLPVRHLPLVWCALLLLTLLSYYGLNRFPERIFVLLVLAAMWLKGQLLVEHFMGLRQARWFWRALMALYVSGVTVAIGLAFLLD</sequence>
<dbReference type="GO" id="GO:0005886">
    <property type="term" value="C:plasma membrane"/>
    <property type="evidence" value="ECO:0007669"/>
    <property type="project" value="UniProtKB-SubCell"/>
</dbReference>
<evidence type="ECO:0008006" key="8">
    <source>
        <dbReference type="Google" id="ProtNLM"/>
    </source>
</evidence>
<keyword evidence="5 6" id="KW-0472">Membrane</keyword>
<evidence type="ECO:0000256" key="6">
    <source>
        <dbReference type="SAM" id="Phobius"/>
    </source>
</evidence>
<organism evidence="7">
    <name type="scientific">mine drainage metagenome</name>
    <dbReference type="NCBI Taxonomy" id="410659"/>
    <lineage>
        <taxon>unclassified sequences</taxon>
        <taxon>metagenomes</taxon>
        <taxon>ecological metagenomes</taxon>
    </lineage>
</organism>
<evidence type="ECO:0000256" key="2">
    <source>
        <dbReference type="ARBA" id="ARBA00022475"/>
    </source>
</evidence>
<evidence type="ECO:0000256" key="1">
    <source>
        <dbReference type="ARBA" id="ARBA00004651"/>
    </source>
</evidence>
<dbReference type="Pfam" id="PF03626">
    <property type="entry name" value="COX4_pro"/>
    <property type="match status" value="1"/>
</dbReference>